<dbReference type="Gene3D" id="1.20.5.170">
    <property type="match status" value="1"/>
</dbReference>
<evidence type="ECO:0000313" key="3">
    <source>
        <dbReference type="Proteomes" id="UP000009283"/>
    </source>
</evidence>
<keyword evidence="1" id="KW-0175">Coiled coil</keyword>
<dbReference type="Proteomes" id="UP000009283">
    <property type="component" value="Chromosome"/>
</dbReference>
<dbReference type="EMBL" id="CP003056">
    <property type="protein sequence ID" value="AEP02481.1"/>
    <property type="molecule type" value="Genomic_DNA"/>
</dbReference>
<sequence length="148" mass="16851">MDQKLELILKKLSSLESGQKELNQKFEALESGQKELNNKFEVLESGQKELNNKFEVLESGQKEMKQRLEVMGSGQKELGQIVRAIRDRSEETTATKIDALSMDVHHLHGEIAGVKEEIKDLRNGVIFVNRKVADAELEINMMKQSKNQ</sequence>
<dbReference type="AlphaFoldDB" id="G2TMI3"/>
<dbReference type="KEGG" id="bag:Bcoa_3309"/>
<dbReference type="RefSeq" id="WP_014098485.1">
    <property type="nucleotide sequence ID" value="NC_016023.1"/>
</dbReference>
<organism evidence="2 3">
    <name type="scientific">Heyndrickxia coagulans 36D1</name>
    <dbReference type="NCBI Taxonomy" id="345219"/>
    <lineage>
        <taxon>Bacteria</taxon>
        <taxon>Bacillati</taxon>
        <taxon>Bacillota</taxon>
        <taxon>Bacilli</taxon>
        <taxon>Bacillales</taxon>
        <taxon>Bacillaceae</taxon>
        <taxon>Heyndrickxia</taxon>
    </lineage>
</organism>
<evidence type="ECO:0000256" key="1">
    <source>
        <dbReference type="SAM" id="Coils"/>
    </source>
</evidence>
<reference evidence="2 3" key="1">
    <citation type="journal article" date="2011" name="Stand. Genomic Sci.">
        <title>Complete Genome Sequence of a thermotolerant sporogenic lactic acid bacterium, Bacillus coagulans strain 36D1.</title>
        <authorList>
            <person name="Rhee M.S."/>
            <person name="Moritz B.E."/>
            <person name="Xie G."/>
            <person name="Glavina Del Rio T."/>
            <person name="Dalin E."/>
            <person name="Tice H."/>
            <person name="Bruce D."/>
            <person name="Goodwin L."/>
            <person name="Chertkov O."/>
            <person name="Brettin T."/>
            <person name="Han C."/>
            <person name="Detter C."/>
            <person name="Pitluck S."/>
            <person name="Land M.L."/>
            <person name="Patel M."/>
            <person name="Ou M."/>
            <person name="Harbrucker R."/>
            <person name="Ingram L.O."/>
            <person name="Shanmugam K.T."/>
        </authorList>
    </citation>
    <scope>NUCLEOTIDE SEQUENCE [LARGE SCALE GENOMIC DNA]</scope>
    <source>
        <strain evidence="2 3">36D1</strain>
    </source>
</reference>
<accession>G2TMI3</accession>
<dbReference type="OrthoDB" id="2943840at2"/>
<dbReference type="HOGENOM" id="CLU_1902452_0_0_9"/>
<evidence type="ECO:0000313" key="2">
    <source>
        <dbReference type="EMBL" id="AEP02481.1"/>
    </source>
</evidence>
<gene>
    <name evidence="2" type="ORF">Bcoa_3309</name>
</gene>
<protein>
    <submittedName>
        <fullName evidence="2">Uncharacterized protein</fullName>
    </submittedName>
</protein>
<name>G2TMI3_HEYCO</name>
<dbReference type="eggNOG" id="COG1340">
    <property type="taxonomic scope" value="Bacteria"/>
</dbReference>
<feature type="coiled-coil region" evidence="1">
    <location>
        <begin position="19"/>
        <end position="53"/>
    </location>
</feature>
<proteinExistence type="predicted"/>